<keyword evidence="3" id="KW-1133">Transmembrane helix</keyword>
<evidence type="ECO:0000313" key="4">
    <source>
        <dbReference type="EMBL" id="ETO14078.1"/>
    </source>
</evidence>
<gene>
    <name evidence="4" type="ORF">RFI_23294</name>
</gene>
<keyword evidence="5" id="KW-1185">Reference proteome</keyword>
<keyword evidence="1" id="KW-0175">Coiled coil</keyword>
<dbReference type="EMBL" id="ASPP01020231">
    <property type="protein sequence ID" value="ETO14078.1"/>
    <property type="molecule type" value="Genomic_DNA"/>
</dbReference>
<evidence type="ECO:0000256" key="1">
    <source>
        <dbReference type="SAM" id="Coils"/>
    </source>
</evidence>
<feature type="region of interest" description="Disordered" evidence="2">
    <location>
        <begin position="370"/>
        <end position="404"/>
    </location>
</feature>
<proteinExistence type="predicted"/>
<evidence type="ECO:0000256" key="3">
    <source>
        <dbReference type="SAM" id="Phobius"/>
    </source>
</evidence>
<keyword evidence="3" id="KW-0472">Membrane</keyword>
<dbReference type="Proteomes" id="UP000023152">
    <property type="component" value="Unassembled WGS sequence"/>
</dbReference>
<keyword evidence="3" id="KW-0812">Transmembrane</keyword>
<evidence type="ECO:0000256" key="2">
    <source>
        <dbReference type="SAM" id="MobiDB-lite"/>
    </source>
</evidence>
<protein>
    <submittedName>
        <fullName evidence="4">Uncharacterized protein</fullName>
    </submittedName>
</protein>
<comment type="caution">
    <text evidence="4">The sequence shown here is derived from an EMBL/GenBank/DDBJ whole genome shotgun (WGS) entry which is preliminary data.</text>
</comment>
<dbReference type="AlphaFoldDB" id="X6MJ85"/>
<sequence length="442" mass="52781">MRRLSKDMEAHFEKESQEWDAFVQEINAFGRNTSAPLSDEIYEGTFFIRVPSLHVRIFLVSLCGCALKKTKQIEEWEKKLKESNAEWDNQLKQLQITHEMELNELKQTLNKEFVQKWKEEEIKVVHERNQQLISMENEIRKRIDKFRERESEEPIAQSIDGQIDLESLKLLYEDEMKKSRQFYDKKIEEYVCLIKSFTHMFPFLSQPMAVPYFNRVWIHFACFACCFISLCLFWAKTRTSRIGNCNTERRKFEINKKNEKLTADIRREVEKNLFTRQQSLNGPTSHNSFDIENDLYPQNLNVTQQDEITSLQIHIKEVEQKSTGQMQRLIDKHNTEIQALQRLYEMKLNTEILEIHYLREQMQEYMRIASQSQTDVDPPEFSDQKSPKKLQSKQLLGDDEEEEHVPTNRSCGWYVLFLVVKKNIDLLYCNVRNSVVFGCLWW</sequence>
<name>X6MJ85_RETFI</name>
<evidence type="ECO:0000313" key="5">
    <source>
        <dbReference type="Proteomes" id="UP000023152"/>
    </source>
</evidence>
<feature type="coiled-coil region" evidence="1">
    <location>
        <begin position="66"/>
        <end position="111"/>
    </location>
</feature>
<reference evidence="4 5" key="1">
    <citation type="journal article" date="2013" name="Curr. Biol.">
        <title>The Genome of the Foraminiferan Reticulomyxa filosa.</title>
        <authorList>
            <person name="Glockner G."/>
            <person name="Hulsmann N."/>
            <person name="Schleicher M."/>
            <person name="Noegel A.A."/>
            <person name="Eichinger L."/>
            <person name="Gallinger C."/>
            <person name="Pawlowski J."/>
            <person name="Sierra R."/>
            <person name="Euteneuer U."/>
            <person name="Pillet L."/>
            <person name="Moustafa A."/>
            <person name="Platzer M."/>
            <person name="Groth M."/>
            <person name="Szafranski K."/>
            <person name="Schliwa M."/>
        </authorList>
    </citation>
    <scope>NUCLEOTIDE SEQUENCE [LARGE SCALE GENOMIC DNA]</scope>
</reference>
<feature type="transmembrane region" description="Helical" evidence="3">
    <location>
        <begin position="216"/>
        <end position="235"/>
    </location>
</feature>
<accession>X6MJ85</accession>
<organism evidence="4 5">
    <name type="scientific">Reticulomyxa filosa</name>
    <dbReference type="NCBI Taxonomy" id="46433"/>
    <lineage>
        <taxon>Eukaryota</taxon>
        <taxon>Sar</taxon>
        <taxon>Rhizaria</taxon>
        <taxon>Retaria</taxon>
        <taxon>Foraminifera</taxon>
        <taxon>Monothalamids</taxon>
        <taxon>Reticulomyxidae</taxon>
        <taxon>Reticulomyxa</taxon>
    </lineage>
</organism>